<dbReference type="Pfam" id="PF08711">
    <property type="entry name" value="Med26"/>
    <property type="match status" value="1"/>
</dbReference>
<dbReference type="AlphaFoldDB" id="A0A2G9GR37"/>
<dbReference type="OrthoDB" id="21124at2759"/>
<dbReference type="Proteomes" id="UP000231279">
    <property type="component" value="Unassembled WGS sequence"/>
</dbReference>
<keyword evidence="4" id="KW-1185">Reference proteome</keyword>
<comment type="subcellular location">
    <subcellularLocation>
        <location evidence="1">Nucleus</location>
    </subcellularLocation>
</comment>
<dbReference type="GO" id="GO:0009742">
    <property type="term" value="P:brassinosteroid mediated signaling pathway"/>
    <property type="evidence" value="ECO:0007669"/>
    <property type="project" value="InterPro"/>
</dbReference>
<proteinExistence type="predicted"/>
<evidence type="ECO:0000313" key="3">
    <source>
        <dbReference type="EMBL" id="PIN07736.1"/>
    </source>
</evidence>
<feature type="domain" description="TFIIS N-terminal" evidence="2">
    <location>
        <begin position="73"/>
        <end position="156"/>
    </location>
</feature>
<evidence type="ECO:0000259" key="2">
    <source>
        <dbReference type="PROSITE" id="PS51319"/>
    </source>
</evidence>
<dbReference type="InterPro" id="IPR044204">
    <property type="entry name" value="IWS1/2"/>
</dbReference>
<sequence length="221" mass="24682">MTKKKVKNAKSAGEITFNIEHVMANLEVAAEDDAELNRQGKPAISKLKKLSLLTDALSKKPLQREFLDRGVFALLKTWLDPLPDGSLPNINIRSAILTVVNDFPIDLEDSDRRKQLKKSGLGKAIGFLAKSNEETAANRKLAKGLLDKWRALIPEAISMNFIVRPVSKVDPVEVRARAKHLGLDQHHKKLTKKLEQLRAPKQKQLQAIKLSATGHGMMKYI</sequence>
<dbReference type="EMBL" id="NKXS01004000">
    <property type="protein sequence ID" value="PIN07736.1"/>
    <property type="molecule type" value="Genomic_DNA"/>
</dbReference>
<dbReference type="InterPro" id="IPR017923">
    <property type="entry name" value="TFIIS_N"/>
</dbReference>
<evidence type="ECO:0000256" key="1">
    <source>
        <dbReference type="PROSITE-ProRule" id="PRU00649"/>
    </source>
</evidence>
<dbReference type="PROSITE" id="PS51319">
    <property type="entry name" value="TFIIS_N"/>
    <property type="match status" value="1"/>
</dbReference>
<gene>
    <name evidence="3" type="ORF">CDL12_19699</name>
</gene>
<keyword evidence="1" id="KW-0539">Nucleus</keyword>
<name>A0A2G9GR37_9LAMI</name>
<dbReference type="PANTHER" id="PTHR47350:SF4">
    <property type="entry name" value="PROTEIN IWS1 HOMOLOG 1"/>
    <property type="match status" value="1"/>
</dbReference>
<protein>
    <recommendedName>
        <fullName evidence="2">TFIIS N-terminal domain-containing protein</fullName>
    </recommendedName>
</protein>
<evidence type="ECO:0000313" key="4">
    <source>
        <dbReference type="Proteomes" id="UP000231279"/>
    </source>
</evidence>
<dbReference type="PANTHER" id="PTHR47350">
    <property type="entry name" value="PROTEIN IWS1 HOMOLOG 1"/>
    <property type="match status" value="1"/>
</dbReference>
<dbReference type="Gene3D" id="1.20.930.10">
    <property type="entry name" value="Conserved domain common to transcription factors TFIIS, elongin A, CRSP70"/>
    <property type="match status" value="1"/>
</dbReference>
<dbReference type="STRING" id="429701.A0A2G9GR37"/>
<organism evidence="3 4">
    <name type="scientific">Handroanthus impetiginosus</name>
    <dbReference type="NCBI Taxonomy" id="429701"/>
    <lineage>
        <taxon>Eukaryota</taxon>
        <taxon>Viridiplantae</taxon>
        <taxon>Streptophyta</taxon>
        <taxon>Embryophyta</taxon>
        <taxon>Tracheophyta</taxon>
        <taxon>Spermatophyta</taxon>
        <taxon>Magnoliopsida</taxon>
        <taxon>eudicotyledons</taxon>
        <taxon>Gunneridae</taxon>
        <taxon>Pentapetalae</taxon>
        <taxon>asterids</taxon>
        <taxon>lamiids</taxon>
        <taxon>Lamiales</taxon>
        <taxon>Bignoniaceae</taxon>
        <taxon>Crescentiina</taxon>
        <taxon>Tabebuia alliance</taxon>
        <taxon>Handroanthus</taxon>
    </lineage>
</organism>
<accession>A0A2G9GR37</accession>
<dbReference type="SUPFAM" id="SSF47676">
    <property type="entry name" value="Conserved domain common to transcription factors TFIIS, elongin A, CRSP70"/>
    <property type="match status" value="1"/>
</dbReference>
<reference evidence="4" key="1">
    <citation type="journal article" date="2018" name="Gigascience">
        <title>Genome assembly of the Pink Ipe (Handroanthus impetiginosus, Bignoniaceae), a highly valued, ecologically keystone Neotropical timber forest tree.</title>
        <authorList>
            <person name="Silva-Junior O.B."/>
            <person name="Grattapaglia D."/>
            <person name="Novaes E."/>
            <person name="Collevatti R.G."/>
        </authorList>
    </citation>
    <scope>NUCLEOTIDE SEQUENCE [LARGE SCALE GENOMIC DNA]</scope>
    <source>
        <strain evidence="4">cv. UFG-1</strain>
    </source>
</reference>
<dbReference type="InterPro" id="IPR035441">
    <property type="entry name" value="TFIIS/LEDGF_dom_sf"/>
</dbReference>
<dbReference type="GO" id="GO:0005634">
    <property type="term" value="C:nucleus"/>
    <property type="evidence" value="ECO:0007669"/>
    <property type="project" value="UniProtKB-SubCell"/>
</dbReference>
<comment type="caution">
    <text evidence="3">The sequence shown here is derived from an EMBL/GenBank/DDBJ whole genome shotgun (WGS) entry which is preliminary data.</text>
</comment>
<dbReference type="GO" id="GO:0032784">
    <property type="term" value="P:regulation of DNA-templated transcription elongation"/>
    <property type="evidence" value="ECO:0007669"/>
    <property type="project" value="InterPro"/>
</dbReference>